<comment type="caution">
    <text evidence="1">The sequence shown here is derived from an EMBL/GenBank/DDBJ whole genome shotgun (WGS) entry which is preliminary data.</text>
</comment>
<dbReference type="EMBL" id="BKCJ011880707">
    <property type="protein sequence ID" value="GFD60660.1"/>
    <property type="molecule type" value="Genomic_DNA"/>
</dbReference>
<organism evidence="1">
    <name type="scientific">Tanacetum cinerariifolium</name>
    <name type="common">Dalmatian daisy</name>
    <name type="synonym">Chrysanthemum cinerariifolium</name>
    <dbReference type="NCBI Taxonomy" id="118510"/>
    <lineage>
        <taxon>Eukaryota</taxon>
        <taxon>Viridiplantae</taxon>
        <taxon>Streptophyta</taxon>
        <taxon>Embryophyta</taxon>
        <taxon>Tracheophyta</taxon>
        <taxon>Spermatophyta</taxon>
        <taxon>Magnoliopsida</taxon>
        <taxon>eudicotyledons</taxon>
        <taxon>Gunneridae</taxon>
        <taxon>Pentapetalae</taxon>
        <taxon>asterids</taxon>
        <taxon>campanulids</taxon>
        <taxon>Asterales</taxon>
        <taxon>Asteraceae</taxon>
        <taxon>Asteroideae</taxon>
        <taxon>Anthemideae</taxon>
        <taxon>Anthemidinae</taxon>
        <taxon>Tanacetum</taxon>
    </lineage>
</organism>
<dbReference type="AlphaFoldDB" id="A0A699XQS5"/>
<evidence type="ECO:0000313" key="1">
    <source>
        <dbReference type="EMBL" id="GFD60660.1"/>
    </source>
</evidence>
<proteinExistence type="predicted"/>
<sequence length="56" mass="5601">AGHGGFVAHQAQAADGLGSQAGVGVLGQLREQRNVIVVQLADDAGVVGLIEVDEAH</sequence>
<name>A0A699XQS5_TANCI</name>
<feature type="non-terminal residue" evidence="1">
    <location>
        <position position="1"/>
    </location>
</feature>
<reference evidence="1" key="1">
    <citation type="journal article" date="2019" name="Sci. Rep.">
        <title>Draft genome of Tanacetum cinerariifolium, the natural source of mosquito coil.</title>
        <authorList>
            <person name="Yamashiro T."/>
            <person name="Shiraishi A."/>
            <person name="Satake H."/>
            <person name="Nakayama K."/>
        </authorList>
    </citation>
    <scope>NUCLEOTIDE SEQUENCE</scope>
</reference>
<protein>
    <submittedName>
        <fullName evidence="1">Uncharacterized protein</fullName>
    </submittedName>
</protein>
<gene>
    <name evidence="1" type="ORF">Tci_932629</name>
</gene>
<accession>A0A699XQS5</accession>